<comment type="subcellular location">
    <subcellularLocation>
        <location evidence="2">Gas vesicle</location>
    </subcellularLocation>
</comment>
<comment type="similarity">
    <text evidence="3">Belongs to the gas vesicle GvpK family.</text>
</comment>
<keyword evidence="1" id="KW-0304">Gas vesicle</keyword>
<evidence type="ECO:0000256" key="3">
    <source>
        <dbReference type="ARBA" id="ARBA00035659"/>
    </source>
</evidence>
<name>A0A395M2R7_9BACT</name>
<gene>
    <name evidence="4" type="ORF">D0433_02750</name>
</gene>
<dbReference type="PANTHER" id="PTHR40137">
    <property type="entry name" value="PROTEIN GVPK 1"/>
    <property type="match status" value="1"/>
</dbReference>
<accession>A0A395M2R7</accession>
<organism evidence="4 5">
    <name type="scientific">Candidatus Thermochlorobacter aerophilus</name>
    <dbReference type="NCBI Taxonomy" id="1868324"/>
    <lineage>
        <taxon>Bacteria</taxon>
        <taxon>Pseudomonadati</taxon>
        <taxon>Chlorobiota</taxon>
        <taxon>Chlorobiia</taxon>
        <taxon>Chlorobiales</taxon>
        <taxon>Candidatus Thermochlorobacteriaceae</taxon>
        <taxon>Candidatus Thermochlorobacter</taxon>
    </lineage>
</organism>
<evidence type="ECO:0000256" key="1">
    <source>
        <dbReference type="ARBA" id="ARBA00022987"/>
    </source>
</evidence>
<protein>
    <submittedName>
        <fullName evidence="4">Gas vesicle protein K</fullName>
    </submittedName>
</protein>
<comment type="caution">
    <text evidence="4">The sequence shown here is derived from an EMBL/GenBank/DDBJ whole genome shotgun (WGS) entry which is preliminary data.</text>
</comment>
<sequence>MIRDISSEQILANCNTHSSSPLPKHLNLEPDTVHQGLGQLVLTLIDILRQVLEKQALRRMESGSLTDEEIERLGLTLMKLDEKIDELCQAFGIERKDLNLNLGELGNLL</sequence>
<evidence type="ECO:0000313" key="5">
    <source>
        <dbReference type="Proteomes" id="UP000266389"/>
    </source>
</evidence>
<dbReference type="GO" id="GO:0031412">
    <property type="term" value="P:gas vesicle organization"/>
    <property type="evidence" value="ECO:0007669"/>
    <property type="project" value="InterPro"/>
</dbReference>
<dbReference type="EMBL" id="PHFL01000010">
    <property type="protein sequence ID" value="RFM25109.1"/>
    <property type="molecule type" value="Genomic_DNA"/>
</dbReference>
<dbReference type="InterPro" id="IPR007805">
    <property type="entry name" value="GvpK"/>
</dbReference>
<dbReference type="Proteomes" id="UP000266389">
    <property type="component" value="Unassembled WGS sequence"/>
</dbReference>
<dbReference type="AlphaFoldDB" id="A0A395M2R7"/>
<dbReference type="Pfam" id="PF05121">
    <property type="entry name" value="GvpK"/>
    <property type="match status" value="1"/>
</dbReference>
<dbReference type="GO" id="GO:0031411">
    <property type="term" value="C:gas vesicle"/>
    <property type="evidence" value="ECO:0007669"/>
    <property type="project" value="UniProtKB-SubCell"/>
</dbReference>
<dbReference type="PANTHER" id="PTHR40137:SF2">
    <property type="entry name" value="PROTEIN GVPK 1"/>
    <property type="match status" value="1"/>
</dbReference>
<reference evidence="4 5" key="1">
    <citation type="journal article" date="2011" name="ISME J.">
        <title>Community ecology of hot spring cyanobacterial mats: predominant populations and their functional potential.</title>
        <authorList>
            <person name="Klatt C.G."/>
            <person name="Wood J.M."/>
            <person name="Rusch D.B."/>
            <person name="Bateson M.M."/>
            <person name="Hamamura N."/>
            <person name="Heidelberg J.F."/>
            <person name="Grossman A.R."/>
            <person name="Bhaya D."/>
            <person name="Cohan F.M."/>
            <person name="Kuhl M."/>
            <person name="Bryant D.A."/>
            <person name="Ward D.M."/>
        </authorList>
    </citation>
    <scope>NUCLEOTIDE SEQUENCE [LARGE SCALE GENOMIC DNA]</scope>
    <source>
        <strain evidence="4">OS</strain>
    </source>
</reference>
<evidence type="ECO:0000313" key="4">
    <source>
        <dbReference type="EMBL" id="RFM25109.1"/>
    </source>
</evidence>
<evidence type="ECO:0000256" key="2">
    <source>
        <dbReference type="ARBA" id="ARBA00035108"/>
    </source>
</evidence>
<proteinExistence type="inferred from homology"/>